<dbReference type="RefSeq" id="WP_261413554.1">
    <property type="nucleotide sequence ID" value="NZ_CAMKID010000002.1"/>
</dbReference>
<protein>
    <recommendedName>
        <fullName evidence="3">Lipoprotein</fullName>
    </recommendedName>
</protein>
<comment type="caution">
    <text evidence="1">The sequence shown here is derived from an EMBL/GenBank/DDBJ whole genome shotgun (WGS) entry which is preliminary data.</text>
</comment>
<name>A0ABV3UHC2_9GAMM</name>
<sequence length="95" mass="10319">MAISVENGEASKGVSPDLFININSMRFHVNYKMTIIFVAALLSACSANRVTVSTGNNGYRVTTLRIEPGTLLMLDLKNQKLFIDATGQQAAETQP</sequence>
<organism evidence="1 2">
    <name type="scientific">Serratia quinivorans</name>
    <dbReference type="NCBI Taxonomy" id="137545"/>
    <lineage>
        <taxon>Bacteria</taxon>
        <taxon>Pseudomonadati</taxon>
        <taxon>Pseudomonadota</taxon>
        <taxon>Gammaproteobacteria</taxon>
        <taxon>Enterobacterales</taxon>
        <taxon>Yersiniaceae</taxon>
        <taxon>Serratia</taxon>
    </lineage>
</organism>
<proteinExistence type="predicted"/>
<evidence type="ECO:0000313" key="1">
    <source>
        <dbReference type="EMBL" id="MEX3172698.1"/>
    </source>
</evidence>
<dbReference type="Proteomes" id="UP001558101">
    <property type="component" value="Unassembled WGS sequence"/>
</dbReference>
<keyword evidence="2" id="KW-1185">Reference proteome</keyword>
<accession>A0ABV3UHC2</accession>
<evidence type="ECO:0008006" key="3">
    <source>
        <dbReference type="Google" id="ProtNLM"/>
    </source>
</evidence>
<reference evidence="1 2" key="1">
    <citation type="submission" date="2024-07" db="EMBL/GenBank/DDBJ databases">
        <title>Genomes of novel Serratia strains from suburban soil.</title>
        <authorList>
            <person name="Markert E.X."/>
            <person name="Severe K."/>
            <person name="Severe L."/>
            <person name="Twing K.I."/>
            <person name="Ward L.M."/>
        </authorList>
    </citation>
    <scope>NUCLEOTIDE SEQUENCE [LARGE SCALE GENOMIC DNA]</scope>
    <source>
        <strain evidence="1 2">3C-UT</strain>
    </source>
</reference>
<dbReference type="EMBL" id="JBFQXQ010000001">
    <property type="protein sequence ID" value="MEX3172698.1"/>
    <property type="molecule type" value="Genomic_DNA"/>
</dbReference>
<evidence type="ECO:0000313" key="2">
    <source>
        <dbReference type="Proteomes" id="UP001558101"/>
    </source>
</evidence>
<gene>
    <name evidence="1" type="ORF">AB4M04_11435</name>
</gene>